<evidence type="ECO:0000256" key="2">
    <source>
        <dbReference type="PROSITE-ProRule" id="PRU00335"/>
    </source>
</evidence>
<dbReference type="InterPro" id="IPR050624">
    <property type="entry name" value="HTH-type_Tx_Regulator"/>
</dbReference>
<dbReference type="PROSITE" id="PS50977">
    <property type="entry name" value="HTH_TETR_2"/>
    <property type="match status" value="1"/>
</dbReference>
<dbReference type="InterPro" id="IPR001647">
    <property type="entry name" value="HTH_TetR"/>
</dbReference>
<name>A0ABS8RE23_9LACO</name>
<dbReference type="InterPro" id="IPR009057">
    <property type="entry name" value="Homeodomain-like_sf"/>
</dbReference>
<dbReference type="Gene3D" id="1.10.357.10">
    <property type="entry name" value="Tetracycline Repressor, domain 2"/>
    <property type="match status" value="1"/>
</dbReference>
<reference evidence="4 5" key="1">
    <citation type="submission" date="2021-12" db="EMBL/GenBank/DDBJ databases">
        <title>A phylogenomic analysis of Limosilactobacillus reuteri reveals ancient and stable evolutionary relationships with rodents and birds and zoonotic transmission to humans.</title>
        <authorList>
            <person name="Li F."/>
            <person name="Li X."/>
            <person name="Cheng C."/>
            <person name="Tollenaar S."/>
            <person name="Zhang J.S."/>
            <person name="Simpson D."/>
            <person name="Tasseva G."/>
            <person name="Perez-Munoz M.E."/>
            <person name="Frese S."/>
            <person name="Gaenzle M.G."/>
            <person name="Walter J."/>
            <person name="Zheng J."/>
        </authorList>
    </citation>
    <scope>NUCLEOTIDE SEQUENCE [LARGE SCALE GENOMIC DNA]</scope>
    <source>
        <strain evidence="4 5">WF-AF5-A</strain>
    </source>
</reference>
<dbReference type="PANTHER" id="PTHR43479">
    <property type="entry name" value="ACREF/ENVCD OPERON REPRESSOR-RELATED"/>
    <property type="match status" value="1"/>
</dbReference>
<evidence type="ECO:0000256" key="1">
    <source>
        <dbReference type="ARBA" id="ARBA00023125"/>
    </source>
</evidence>
<gene>
    <name evidence="4" type="ORF">LTY59_08605</name>
</gene>
<evidence type="ECO:0000259" key="3">
    <source>
        <dbReference type="PROSITE" id="PS50977"/>
    </source>
</evidence>
<dbReference type="Proteomes" id="UP001200032">
    <property type="component" value="Unassembled WGS sequence"/>
</dbReference>
<dbReference type="EMBL" id="JAJPDJ010000069">
    <property type="protein sequence ID" value="MCD7139277.1"/>
    <property type="molecule type" value="Genomic_DNA"/>
</dbReference>
<feature type="domain" description="HTH tetR-type" evidence="3">
    <location>
        <begin position="6"/>
        <end position="66"/>
    </location>
</feature>
<dbReference type="RefSeq" id="WP_182586442.1">
    <property type="nucleotide sequence ID" value="NZ_JACIVG010000072.1"/>
</dbReference>
<proteinExistence type="predicted"/>
<evidence type="ECO:0000313" key="5">
    <source>
        <dbReference type="Proteomes" id="UP001200032"/>
    </source>
</evidence>
<dbReference type="SUPFAM" id="SSF46689">
    <property type="entry name" value="Homeodomain-like"/>
    <property type="match status" value="1"/>
</dbReference>
<feature type="DNA-binding region" description="H-T-H motif" evidence="2">
    <location>
        <begin position="29"/>
        <end position="48"/>
    </location>
</feature>
<keyword evidence="1 2" id="KW-0238">DNA-binding</keyword>
<dbReference type="PANTHER" id="PTHR43479:SF7">
    <property type="entry name" value="TETR-FAMILY TRANSCRIPTIONAL REGULATOR"/>
    <property type="match status" value="1"/>
</dbReference>
<organism evidence="4 5">
    <name type="scientific">Limosilactobacillus balticus</name>
    <dbReference type="NCBI Taxonomy" id="2759747"/>
    <lineage>
        <taxon>Bacteria</taxon>
        <taxon>Bacillati</taxon>
        <taxon>Bacillota</taxon>
        <taxon>Bacilli</taxon>
        <taxon>Lactobacillales</taxon>
        <taxon>Lactobacillaceae</taxon>
        <taxon>Limosilactobacillus</taxon>
    </lineage>
</organism>
<accession>A0ABS8RE23</accession>
<comment type="caution">
    <text evidence="4">The sequence shown here is derived from an EMBL/GenBank/DDBJ whole genome shotgun (WGS) entry which is preliminary data.</text>
</comment>
<evidence type="ECO:0000313" key="4">
    <source>
        <dbReference type="EMBL" id="MCD7139277.1"/>
    </source>
</evidence>
<keyword evidence="5" id="KW-1185">Reference proteome</keyword>
<sequence length="169" mass="19985">MKKQMPTARKKIQKAVIELLKEKEVEQLKVSQICRVADINRSTFYANYEDCNDMVSQLQDYIVQYYEKLFSEKRSLTFLHLLKNIADNQETYRLFFHLHLDDNLSSSYHFSHWLVYPSNSNRYDRVFIHQAVNAVIRKWLNLGCPESPEEINALITNKLVALGLKNNQQ</sequence>
<protein>
    <recommendedName>
        <fullName evidence="3">HTH tetR-type domain-containing protein</fullName>
    </recommendedName>
</protein>